<dbReference type="SMART" id="SM01190">
    <property type="entry name" value="EMP24_GP25L"/>
    <property type="match status" value="1"/>
</dbReference>
<dbReference type="InterPro" id="IPR015720">
    <property type="entry name" value="Emp24-like"/>
</dbReference>
<evidence type="ECO:0000256" key="6">
    <source>
        <dbReference type="ARBA" id="ARBA00023136"/>
    </source>
</evidence>
<evidence type="ECO:0000313" key="11">
    <source>
        <dbReference type="Proteomes" id="UP000823388"/>
    </source>
</evidence>
<dbReference type="Pfam" id="PF01105">
    <property type="entry name" value="EMP24_GP25L"/>
    <property type="match status" value="1"/>
</dbReference>
<name>A0A8T0R2I8_PANVG</name>
<evidence type="ECO:0000256" key="2">
    <source>
        <dbReference type="ARBA" id="ARBA00007104"/>
    </source>
</evidence>
<evidence type="ECO:0000313" key="10">
    <source>
        <dbReference type="EMBL" id="KAG2579309.1"/>
    </source>
</evidence>
<comment type="subcellular location">
    <subcellularLocation>
        <location evidence="1">Membrane</location>
        <topology evidence="1">Single-pass type I membrane protein</topology>
    </subcellularLocation>
</comment>
<evidence type="ECO:0000256" key="5">
    <source>
        <dbReference type="ARBA" id="ARBA00022989"/>
    </source>
</evidence>
<proteinExistence type="inferred from homology"/>
<keyword evidence="5 8" id="KW-1133">Transmembrane helix</keyword>
<dbReference type="GO" id="GO:0016020">
    <property type="term" value="C:membrane"/>
    <property type="evidence" value="ECO:0007669"/>
    <property type="project" value="UniProtKB-SubCell"/>
</dbReference>
<dbReference type="PANTHER" id="PTHR22811">
    <property type="entry name" value="TRANSMEMBRANE EMP24 DOMAIN-CONTAINING PROTEIN"/>
    <property type="match status" value="1"/>
</dbReference>
<protein>
    <recommendedName>
        <fullName evidence="9">GOLD domain-containing protein</fullName>
    </recommendedName>
</protein>
<comment type="caution">
    <text evidence="10">The sequence shown here is derived from an EMBL/GenBank/DDBJ whole genome shotgun (WGS) entry which is preliminary data.</text>
</comment>
<dbReference type="InterPro" id="IPR009038">
    <property type="entry name" value="GOLD_dom"/>
</dbReference>
<evidence type="ECO:0000256" key="1">
    <source>
        <dbReference type="ARBA" id="ARBA00004479"/>
    </source>
</evidence>
<keyword evidence="6 8" id="KW-0472">Membrane</keyword>
<sequence length="261" mass="29266">MSGHEHLTQPQLVAAAPWCQRWGEAEQARQRRRSRCGGLQGAPGPCGWSCRRRRPSACPRRSSRTSSSWPTTPSSSRSTPSAPRSPPRCNAQPGIEARLGEKKNRLRFFPDWILCPAGDAALRRDTLHHAEKVSHGQFAFTTAESGIYLACFWAGTLEKGMVISLNLDWRIGIAAKDWDSIAKKEKIDGVALELVELEATARAIHGNMLYLIVKEANMRNLGEWTQVKITWLSLLSLAVCITVSVLQVWHLKQFFRKKKLI</sequence>
<keyword evidence="11" id="KW-1185">Reference proteome</keyword>
<comment type="similarity">
    <text evidence="2">Belongs to the EMP24/GP25L family.</text>
</comment>
<accession>A0A8T0R2I8</accession>
<evidence type="ECO:0000256" key="3">
    <source>
        <dbReference type="ARBA" id="ARBA00022692"/>
    </source>
</evidence>
<evidence type="ECO:0000256" key="8">
    <source>
        <dbReference type="SAM" id="Phobius"/>
    </source>
</evidence>
<feature type="compositionally biased region" description="Low complexity" evidence="7">
    <location>
        <begin position="56"/>
        <end position="82"/>
    </location>
</feature>
<gene>
    <name evidence="10" type="ORF">PVAP13_6NG273700</name>
</gene>
<feature type="region of interest" description="Disordered" evidence="7">
    <location>
        <begin position="30"/>
        <end position="93"/>
    </location>
</feature>
<evidence type="ECO:0000256" key="4">
    <source>
        <dbReference type="ARBA" id="ARBA00022729"/>
    </source>
</evidence>
<dbReference type="AlphaFoldDB" id="A0A8T0R2I8"/>
<feature type="domain" description="GOLD" evidence="9">
    <location>
        <begin position="94"/>
        <end position="256"/>
    </location>
</feature>
<keyword evidence="3 8" id="KW-0812">Transmembrane</keyword>
<organism evidence="10 11">
    <name type="scientific">Panicum virgatum</name>
    <name type="common">Blackwell switchgrass</name>
    <dbReference type="NCBI Taxonomy" id="38727"/>
    <lineage>
        <taxon>Eukaryota</taxon>
        <taxon>Viridiplantae</taxon>
        <taxon>Streptophyta</taxon>
        <taxon>Embryophyta</taxon>
        <taxon>Tracheophyta</taxon>
        <taxon>Spermatophyta</taxon>
        <taxon>Magnoliopsida</taxon>
        <taxon>Liliopsida</taxon>
        <taxon>Poales</taxon>
        <taxon>Poaceae</taxon>
        <taxon>PACMAD clade</taxon>
        <taxon>Panicoideae</taxon>
        <taxon>Panicodae</taxon>
        <taxon>Paniceae</taxon>
        <taxon>Panicinae</taxon>
        <taxon>Panicum</taxon>
        <taxon>Panicum sect. Hiantes</taxon>
    </lineage>
</organism>
<evidence type="ECO:0000256" key="7">
    <source>
        <dbReference type="SAM" id="MobiDB-lite"/>
    </source>
</evidence>
<keyword evidence="4" id="KW-0732">Signal</keyword>
<dbReference type="Proteomes" id="UP000823388">
    <property type="component" value="Chromosome 6N"/>
</dbReference>
<dbReference type="EMBL" id="CM029048">
    <property type="protein sequence ID" value="KAG2579309.1"/>
    <property type="molecule type" value="Genomic_DNA"/>
</dbReference>
<reference evidence="10" key="1">
    <citation type="submission" date="2020-05" db="EMBL/GenBank/DDBJ databases">
        <title>WGS assembly of Panicum virgatum.</title>
        <authorList>
            <person name="Lovell J.T."/>
            <person name="Jenkins J."/>
            <person name="Shu S."/>
            <person name="Juenger T.E."/>
            <person name="Schmutz J."/>
        </authorList>
    </citation>
    <scope>NUCLEOTIDE SEQUENCE</scope>
    <source>
        <strain evidence="10">AP13</strain>
    </source>
</reference>
<feature type="transmembrane region" description="Helical" evidence="8">
    <location>
        <begin position="229"/>
        <end position="249"/>
    </location>
</feature>
<evidence type="ECO:0000259" key="9">
    <source>
        <dbReference type="SMART" id="SM01190"/>
    </source>
</evidence>